<dbReference type="InterPro" id="IPR019775">
    <property type="entry name" value="WD40_repeat_CS"/>
</dbReference>
<evidence type="ECO:0000313" key="7">
    <source>
        <dbReference type="Proteomes" id="UP001374535"/>
    </source>
</evidence>
<keyword evidence="2 4" id="KW-0853">WD repeat</keyword>
<dbReference type="PROSITE" id="PS00678">
    <property type="entry name" value="WD_REPEATS_1"/>
    <property type="match status" value="1"/>
</dbReference>
<dbReference type="InterPro" id="IPR020472">
    <property type="entry name" value="WD40_PAC1"/>
</dbReference>
<dbReference type="FunFam" id="2.130.10.10:FF:000714">
    <property type="entry name" value="Transducin/WD40 repeat-like superfamily protein"/>
    <property type="match status" value="1"/>
</dbReference>
<dbReference type="PRINTS" id="PR00320">
    <property type="entry name" value="GPROTEINBRPT"/>
</dbReference>
<evidence type="ECO:0000313" key="6">
    <source>
        <dbReference type="EMBL" id="WVY90009.1"/>
    </source>
</evidence>
<evidence type="ECO:0000256" key="3">
    <source>
        <dbReference type="ARBA" id="ARBA00022737"/>
    </source>
</evidence>
<dbReference type="SMART" id="SM00320">
    <property type="entry name" value="WD40"/>
    <property type="match status" value="4"/>
</dbReference>
<gene>
    <name evidence="6" type="ORF">V8G54_035523</name>
</gene>
<dbReference type="InterPro" id="IPR036322">
    <property type="entry name" value="WD40_repeat_dom_sf"/>
</dbReference>
<evidence type="ECO:0000256" key="2">
    <source>
        <dbReference type="ARBA" id="ARBA00022574"/>
    </source>
</evidence>
<dbReference type="FunFam" id="2.130.10.10:FF:000485">
    <property type="entry name" value="Putative WD repeat-containing protein C17D11.16"/>
    <property type="match status" value="1"/>
</dbReference>
<dbReference type="Gene3D" id="2.130.10.10">
    <property type="entry name" value="YVTN repeat-like/Quinoprotein amine dehydrogenase"/>
    <property type="match status" value="1"/>
</dbReference>
<dbReference type="GO" id="GO:0005634">
    <property type="term" value="C:nucleus"/>
    <property type="evidence" value="ECO:0007669"/>
    <property type="project" value="TreeGrafter"/>
</dbReference>
<proteinExistence type="predicted"/>
<keyword evidence="3" id="KW-0677">Repeat</keyword>
<dbReference type="PROSITE" id="PS50082">
    <property type="entry name" value="WD_REPEATS_2"/>
    <property type="match status" value="1"/>
</dbReference>
<feature type="repeat" description="WD" evidence="4">
    <location>
        <begin position="388"/>
        <end position="430"/>
    </location>
</feature>
<dbReference type="EMBL" id="CP144690">
    <property type="protein sequence ID" value="WVY90009.1"/>
    <property type="molecule type" value="Genomic_DNA"/>
</dbReference>
<dbReference type="InterPro" id="IPR015943">
    <property type="entry name" value="WD40/YVTN_repeat-like_dom_sf"/>
</dbReference>
<evidence type="ECO:0000256" key="5">
    <source>
        <dbReference type="SAM" id="MobiDB-lite"/>
    </source>
</evidence>
<dbReference type="SUPFAM" id="SSF50978">
    <property type="entry name" value="WD40 repeat-like"/>
    <property type="match status" value="1"/>
</dbReference>
<dbReference type="Proteomes" id="UP001374535">
    <property type="component" value="Chromosome 11"/>
</dbReference>
<dbReference type="InterPro" id="IPR044285">
    <property type="entry name" value="PWP1"/>
</dbReference>
<feature type="region of interest" description="Disordered" evidence="5">
    <location>
        <begin position="1"/>
        <end position="23"/>
    </location>
</feature>
<name>A0AAQ3MF50_VIGMU</name>
<dbReference type="PANTHER" id="PTHR14091:SF0">
    <property type="entry name" value="PERIODIC TRYPTOPHAN PROTEIN 1 HOMOLOG"/>
    <property type="match status" value="1"/>
</dbReference>
<protein>
    <submittedName>
        <fullName evidence="6">Uncharacterized protein</fullName>
    </submittedName>
</protein>
<dbReference type="PROSITE" id="PS50294">
    <property type="entry name" value="WD_REPEATS_REGION"/>
    <property type="match status" value="1"/>
</dbReference>
<accession>A0AAQ3MF50</accession>
<organism evidence="6 7">
    <name type="scientific">Vigna mungo</name>
    <name type="common">Black gram</name>
    <name type="synonym">Phaseolus mungo</name>
    <dbReference type="NCBI Taxonomy" id="3915"/>
    <lineage>
        <taxon>Eukaryota</taxon>
        <taxon>Viridiplantae</taxon>
        <taxon>Streptophyta</taxon>
        <taxon>Embryophyta</taxon>
        <taxon>Tracheophyta</taxon>
        <taxon>Spermatophyta</taxon>
        <taxon>Magnoliopsida</taxon>
        <taxon>eudicotyledons</taxon>
        <taxon>Gunneridae</taxon>
        <taxon>Pentapetalae</taxon>
        <taxon>rosids</taxon>
        <taxon>fabids</taxon>
        <taxon>Fabales</taxon>
        <taxon>Fabaceae</taxon>
        <taxon>Papilionoideae</taxon>
        <taxon>50 kb inversion clade</taxon>
        <taxon>NPAAA clade</taxon>
        <taxon>indigoferoid/millettioid clade</taxon>
        <taxon>Phaseoleae</taxon>
        <taxon>Vigna</taxon>
    </lineage>
</organism>
<dbReference type="GO" id="GO:0006364">
    <property type="term" value="P:rRNA processing"/>
    <property type="evidence" value="ECO:0007669"/>
    <property type="project" value="InterPro"/>
</dbReference>
<evidence type="ECO:0000256" key="1">
    <source>
        <dbReference type="ARBA" id="ARBA00022553"/>
    </source>
</evidence>
<dbReference type="Pfam" id="PF00400">
    <property type="entry name" value="WD40"/>
    <property type="match status" value="1"/>
</dbReference>
<dbReference type="InterPro" id="IPR001680">
    <property type="entry name" value="WD40_rpt"/>
</dbReference>
<keyword evidence="7" id="KW-1185">Reference proteome</keyword>
<dbReference type="AlphaFoldDB" id="A0AAQ3MF50"/>
<dbReference type="PANTHER" id="PTHR14091">
    <property type="entry name" value="PERIODIC TRYPTOPHAN PROTEIN 1"/>
    <property type="match status" value="1"/>
</dbReference>
<keyword evidence="1" id="KW-0597">Phosphoprotein</keyword>
<evidence type="ECO:0000256" key="4">
    <source>
        <dbReference type="PROSITE-ProRule" id="PRU00221"/>
    </source>
</evidence>
<sequence>MISAISWVPKGVSKSEPIVADPPPEEEIQELIANHKNARSFSSDDSDNDDANDEVVAQALIVANAVGKASIGNTDDITIALKDLNMDNYDDEEEGVELFSSGIGDLYYPSNDMDPYIKDKNDDDSDDLEDMVINPTDSIIVYAYNEDDVSHIECTYLTLLPALQVCVLEDAHSNERNMYSHHTILIPAFPLCTAWLDCPLKGGERGNFIAVGSMEPSIEIWDLDVIDAVQPCVVLGGLEEKKKKGKKKSIKYKKDSHTDSVLGLAWNKEYRIVELCDLKHQWIEVVFAVLLSLVHLSLQVQAVAWNHHAPQVLLSGSFDCTVALRDARMPKHSGYSWRVSAQVESLAWDPHTEHSFVVSLEDGTVNGFDIRKAKSDSSPDKSPPTFTLHAHDKPVSSVSYNPSAPNFLATGSMDKTVKLWDLSNNQPSFVASNSPKAGAIFKISFSEDDPFLLAIGGSKGKLQLWDTLSDSGVARRYGSYKKRSPSGS</sequence>
<reference evidence="6 7" key="1">
    <citation type="journal article" date="2023" name="Life. Sci Alliance">
        <title>Evolutionary insights into 3D genome organization and epigenetic landscape of Vigna mungo.</title>
        <authorList>
            <person name="Junaid A."/>
            <person name="Singh B."/>
            <person name="Bhatia S."/>
        </authorList>
    </citation>
    <scope>NUCLEOTIDE SEQUENCE [LARGE SCALE GENOMIC DNA]</scope>
    <source>
        <strain evidence="6">Urdbean</strain>
    </source>
</reference>